<dbReference type="EMBL" id="JAAGAX010000009">
    <property type="protein sequence ID" value="KAF2303550.1"/>
    <property type="molecule type" value="Genomic_DNA"/>
</dbReference>
<dbReference type="CDD" id="cd06222">
    <property type="entry name" value="RNase_H_like"/>
    <property type="match status" value="1"/>
</dbReference>
<dbReference type="PANTHER" id="PTHR31170">
    <property type="entry name" value="BNAC04G53230D PROTEIN"/>
    <property type="match status" value="1"/>
</dbReference>
<accession>A0A6A6LQ35</accession>
<gene>
    <name evidence="2" type="ORF">GH714_019092</name>
</gene>
<dbReference type="InterPro" id="IPR002156">
    <property type="entry name" value="RNaseH_domain"/>
</dbReference>
<name>A0A6A6LQ35_HEVBR</name>
<protein>
    <recommendedName>
        <fullName evidence="1">RNase H type-1 domain-containing protein</fullName>
    </recommendedName>
</protein>
<evidence type="ECO:0000313" key="2">
    <source>
        <dbReference type="EMBL" id="KAF2303550.1"/>
    </source>
</evidence>
<dbReference type="AlphaFoldDB" id="A0A6A6LQ35"/>
<reference evidence="2 3" key="1">
    <citation type="journal article" date="2020" name="Mol. Plant">
        <title>The Chromosome-Based Rubber Tree Genome Provides New Insights into Spurge Genome Evolution and Rubber Biosynthesis.</title>
        <authorList>
            <person name="Liu J."/>
            <person name="Shi C."/>
            <person name="Shi C.C."/>
            <person name="Li W."/>
            <person name="Zhang Q.J."/>
            <person name="Zhang Y."/>
            <person name="Li K."/>
            <person name="Lu H.F."/>
            <person name="Shi C."/>
            <person name="Zhu S.T."/>
            <person name="Xiao Z.Y."/>
            <person name="Nan H."/>
            <person name="Yue Y."/>
            <person name="Zhu X.G."/>
            <person name="Wu Y."/>
            <person name="Hong X.N."/>
            <person name="Fan G.Y."/>
            <person name="Tong Y."/>
            <person name="Zhang D."/>
            <person name="Mao C.L."/>
            <person name="Liu Y.L."/>
            <person name="Hao S.J."/>
            <person name="Liu W.Q."/>
            <person name="Lv M.Q."/>
            <person name="Zhang H.B."/>
            <person name="Liu Y."/>
            <person name="Hu-Tang G.R."/>
            <person name="Wang J.P."/>
            <person name="Wang J.H."/>
            <person name="Sun Y.H."/>
            <person name="Ni S.B."/>
            <person name="Chen W.B."/>
            <person name="Zhang X.C."/>
            <person name="Jiao Y.N."/>
            <person name="Eichler E.E."/>
            <person name="Li G.H."/>
            <person name="Liu X."/>
            <person name="Gao L.Z."/>
        </authorList>
    </citation>
    <scope>NUCLEOTIDE SEQUENCE [LARGE SCALE GENOMIC DNA]</scope>
    <source>
        <strain evidence="3">cv. GT1</strain>
        <tissue evidence="2">Leaf</tissue>
    </source>
</reference>
<dbReference type="InterPro" id="IPR044730">
    <property type="entry name" value="RNase_H-like_dom_plant"/>
</dbReference>
<sequence>MASWIRSFHFSVKGSLVTRSKQSEDNYYRHIEVDSVCSVFVADVESLEHVFMHSQRLECAGSPSRALWKSRNDSLWSNSSGNASQVLSLASSSLAHWQSARAPQLNPLISLPNYAPPIDKEQWTNLLLGFLKCNFDAFPRQHNNHIGIGWVLRNDLGNLILACHREMVGPLDPKVGEALSFCESLSWTKDKGLNKVIFKSDSQLLVLAVTSNSQDSSYFGLSTISYILCLSIIPNSSRIANVHFSVFSSFAFNFSHASFRVSQAIILVKTIRVPPTLRKIHEEAYTPQHNQAARAGLKLKPARNECFLNIKFVRGIPCLWRAELQLPCFDIDDTTEYVVRNLMALEQCHYPYETYICSYIRLWDFLIDTAEDVDLLVGKKIIVNGLGDSAAVADLVNKLCNQIAEVQSCYYFISEQLNGYYENFCNHTMAALRSVYFGDLWIEEQMIYEEGLKVADTALPQLRKQMVLYRLRAEGSNG</sequence>
<dbReference type="InterPro" id="IPR036397">
    <property type="entry name" value="RNaseH_sf"/>
</dbReference>
<dbReference type="Proteomes" id="UP000467840">
    <property type="component" value="Chromosome 16"/>
</dbReference>
<dbReference type="Gene3D" id="3.30.420.10">
    <property type="entry name" value="Ribonuclease H-like superfamily/Ribonuclease H"/>
    <property type="match status" value="1"/>
</dbReference>
<proteinExistence type="predicted"/>
<dbReference type="Pfam" id="PF03140">
    <property type="entry name" value="DUF247"/>
    <property type="match status" value="1"/>
</dbReference>
<dbReference type="Pfam" id="PF13456">
    <property type="entry name" value="RVT_3"/>
    <property type="match status" value="1"/>
</dbReference>
<dbReference type="InterPro" id="IPR004158">
    <property type="entry name" value="DUF247_pln"/>
</dbReference>
<organism evidence="2 3">
    <name type="scientific">Hevea brasiliensis</name>
    <name type="common">Para rubber tree</name>
    <name type="synonym">Siphonia brasiliensis</name>
    <dbReference type="NCBI Taxonomy" id="3981"/>
    <lineage>
        <taxon>Eukaryota</taxon>
        <taxon>Viridiplantae</taxon>
        <taxon>Streptophyta</taxon>
        <taxon>Embryophyta</taxon>
        <taxon>Tracheophyta</taxon>
        <taxon>Spermatophyta</taxon>
        <taxon>Magnoliopsida</taxon>
        <taxon>eudicotyledons</taxon>
        <taxon>Gunneridae</taxon>
        <taxon>Pentapetalae</taxon>
        <taxon>rosids</taxon>
        <taxon>fabids</taxon>
        <taxon>Malpighiales</taxon>
        <taxon>Euphorbiaceae</taxon>
        <taxon>Crotonoideae</taxon>
        <taxon>Micrandreae</taxon>
        <taxon>Hevea</taxon>
    </lineage>
</organism>
<comment type="caution">
    <text evidence="2">The sequence shown here is derived from an EMBL/GenBank/DDBJ whole genome shotgun (WGS) entry which is preliminary data.</text>
</comment>
<evidence type="ECO:0000259" key="1">
    <source>
        <dbReference type="Pfam" id="PF13456"/>
    </source>
</evidence>
<dbReference type="GO" id="GO:0004523">
    <property type="term" value="F:RNA-DNA hybrid ribonuclease activity"/>
    <property type="evidence" value="ECO:0007669"/>
    <property type="project" value="InterPro"/>
</dbReference>
<feature type="domain" description="RNase H type-1" evidence="1">
    <location>
        <begin position="134"/>
        <end position="217"/>
    </location>
</feature>
<evidence type="ECO:0000313" key="3">
    <source>
        <dbReference type="Proteomes" id="UP000467840"/>
    </source>
</evidence>
<dbReference type="PANTHER" id="PTHR31170:SF16">
    <property type="match status" value="1"/>
</dbReference>
<dbReference type="GO" id="GO:0003676">
    <property type="term" value="F:nucleic acid binding"/>
    <property type="evidence" value="ECO:0007669"/>
    <property type="project" value="InterPro"/>
</dbReference>
<keyword evidence="3" id="KW-1185">Reference proteome</keyword>